<keyword evidence="12" id="KW-1185">Reference proteome</keyword>
<dbReference type="InterPro" id="IPR002076">
    <property type="entry name" value="ELO_fam"/>
</dbReference>
<keyword evidence="3 10" id="KW-0808">Transferase</keyword>
<keyword evidence="6 10" id="KW-1133">Transmembrane helix</keyword>
<accession>A0A9P0H5I3</accession>
<dbReference type="GO" id="GO:0034625">
    <property type="term" value="P:fatty acid elongation, monounsaturated fatty acid"/>
    <property type="evidence" value="ECO:0007669"/>
    <property type="project" value="TreeGrafter"/>
</dbReference>
<feature type="transmembrane region" description="Helical" evidence="10">
    <location>
        <begin position="33"/>
        <end position="57"/>
    </location>
</feature>
<dbReference type="AlphaFoldDB" id="A0A9P0H5I3"/>
<evidence type="ECO:0000256" key="5">
    <source>
        <dbReference type="ARBA" id="ARBA00022832"/>
    </source>
</evidence>
<feature type="transmembrane region" description="Helical" evidence="10">
    <location>
        <begin position="155"/>
        <end position="172"/>
    </location>
</feature>
<dbReference type="Pfam" id="PF01151">
    <property type="entry name" value="ELO"/>
    <property type="match status" value="1"/>
</dbReference>
<evidence type="ECO:0000256" key="1">
    <source>
        <dbReference type="ARBA" id="ARBA00004141"/>
    </source>
</evidence>
<evidence type="ECO:0000256" key="3">
    <source>
        <dbReference type="ARBA" id="ARBA00022679"/>
    </source>
</evidence>
<feature type="transmembrane region" description="Helical" evidence="10">
    <location>
        <begin position="69"/>
        <end position="92"/>
    </location>
</feature>
<keyword evidence="9 10" id="KW-0275">Fatty acid biosynthesis</keyword>
<evidence type="ECO:0000256" key="9">
    <source>
        <dbReference type="ARBA" id="ARBA00023160"/>
    </source>
</evidence>
<evidence type="ECO:0000313" key="12">
    <source>
        <dbReference type="Proteomes" id="UP001152798"/>
    </source>
</evidence>
<comment type="similarity">
    <text evidence="10">Belongs to the ELO family.</text>
</comment>
<reference evidence="11" key="1">
    <citation type="submission" date="2022-01" db="EMBL/GenBank/DDBJ databases">
        <authorList>
            <person name="King R."/>
        </authorList>
    </citation>
    <scope>NUCLEOTIDE SEQUENCE</scope>
</reference>
<feature type="transmembrane region" description="Helical" evidence="10">
    <location>
        <begin position="245"/>
        <end position="262"/>
    </location>
</feature>
<name>A0A9P0H5I3_NEZVI</name>
<comment type="catalytic activity">
    <reaction evidence="10">
        <text>a very-long-chain acyl-CoA + malonyl-CoA + H(+) = a very-long-chain 3-oxoacyl-CoA + CO2 + CoA</text>
        <dbReference type="Rhea" id="RHEA:32727"/>
        <dbReference type="ChEBI" id="CHEBI:15378"/>
        <dbReference type="ChEBI" id="CHEBI:16526"/>
        <dbReference type="ChEBI" id="CHEBI:57287"/>
        <dbReference type="ChEBI" id="CHEBI:57384"/>
        <dbReference type="ChEBI" id="CHEBI:90725"/>
        <dbReference type="ChEBI" id="CHEBI:90736"/>
        <dbReference type="EC" id="2.3.1.199"/>
    </reaction>
</comment>
<comment type="subcellular location">
    <subcellularLocation>
        <location evidence="1">Membrane</location>
        <topology evidence="1">Multi-pass membrane protein</topology>
    </subcellularLocation>
</comment>
<evidence type="ECO:0000256" key="10">
    <source>
        <dbReference type="RuleBase" id="RU361115"/>
    </source>
</evidence>
<dbReference type="GO" id="GO:0042761">
    <property type="term" value="P:very long-chain fatty acid biosynthetic process"/>
    <property type="evidence" value="ECO:0007669"/>
    <property type="project" value="TreeGrafter"/>
</dbReference>
<keyword evidence="7 10" id="KW-0443">Lipid metabolism</keyword>
<sequence>MAEIIQKLTWPDDEHLKTGVDFSAPSDKVVDGWLMMSNGTPVTLILAGYLYFIFYLGPKLMEGRKPFNLKYVMIVYNLCNVVFSSWLCWQLLGDPDAMSYIYQYQCAPKSRHTNHLVYKMNSNSWFYFVSKMFELLDTVFFVLRKKQNQITVLHVYHHANMVVSTWAYLKYIRGEQGLLIGFINSFVHIVMYSYYLLAAFGPRVQKYLWWKKYITKIQLGQFIIVLSYCAYLLIKNCQFPKGLTYYAVFQATVFLILFMNFYRKAYIQNKLNKEINKTKSS</sequence>
<dbReference type="EC" id="2.3.1.199" evidence="10"/>
<protein>
    <recommendedName>
        <fullName evidence="10">Elongation of very long chain fatty acids protein</fullName>
        <ecNumber evidence="10">2.3.1.199</ecNumber>
    </recommendedName>
    <alternativeName>
        <fullName evidence="10">Very-long-chain 3-oxoacyl-CoA synthase</fullName>
    </alternativeName>
</protein>
<keyword evidence="5 10" id="KW-0276">Fatty acid metabolism</keyword>
<dbReference type="EMBL" id="OV725079">
    <property type="protein sequence ID" value="CAH1395777.1"/>
    <property type="molecule type" value="Genomic_DNA"/>
</dbReference>
<dbReference type="GO" id="GO:0019367">
    <property type="term" value="P:fatty acid elongation, saturated fatty acid"/>
    <property type="evidence" value="ECO:0007669"/>
    <property type="project" value="TreeGrafter"/>
</dbReference>
<feature type="transmembrane region" description="Helical" evidence="10">
    <location>
        <begin position="125"/>
        <end position="143"/>
    </location>
</feature>
<organism evidence="11 12">
    <name type="scientific">Nezara viridula</name>
    <name type="common">Southern green stink bug</name>
    <name type="synonym">Cimex viridulus</name>
    <dbReference type="NCBI Taxonomy" id="85310"/>
    <lineage>
        <taxon>Eukaryota</taxon>
        <taxon>Metazoa</taxon>
        <taxon>Ecdysozoa</taxon>
        <taxon>Arthropoda</taxon>
        <taxon>Hexapoda</taxon>
        <taxon>Insecta</taxon>
        <taxon>Pterygota</taxon>
        <taxon>Neoptera</taxon>
        <taxon>Paraneoptera</taxon>
        <taxon>Hemiptera</taxon>
        <taxon>Heteroptera</taxon>
        <taxon>Panheteroptera</taxon>
        <taxon>Pentatomomorpha</taxon>
        <taxon>Pentatomoidea</taxon>
        <taxon>Pentatomidae</taxon>
        <taxon>Pentatominae</taxon>
        <taxon>Nezara</taxon>
    </lineage>
</organism>
<gene>
    <name evidence="11" type="ORF">NEZAVI_LOCUS5987</name>
</gene>
<dbReference type="OrthoDB" id="434092at2759"/>
<dbReference type="PANTHER" id="PTHR11157">
    <property type="entry name" value="FATTY ACID ACYL TRANSFERASE-RELATED"/>
    <property type="match status" value="1"/>
</dbReference>
<feature type="transmembrane region" description="Helical" evidence="10">
    <location>
        <begin position="178"/>
        <end position="201"/>
    </location>
</feature>
<proteinExistence type="inferred from homology"/>
<evidence type="ECO:0000256" key="7">
    <source>
        <dbReference type="ARBA" id="ARBA00023098"/>
    </source>
</evidence>
<keyword evidence="2 10" id="KW-0444">Lipid biosynthesis</keyword>
<dbReference type="PANTHER" id="PTHR11157:SF103">
    <property type="entry name" value="ELONGATION OF VERY LONG CHAIN FATTY ACIDS PROTEIN"/>
    <property type="match status" value="1"/>
</dbReference>
<evidence type="ECO:0000256" key="2">
    <source>
        <dbReference type="ARBA" id="ARBA00022516"/>
    </source>
</evidence>
<keyword evidence="8 10" id="KW-0472">Membrane</keyword>
<dbReference type="GO" id="GO:0005789">
    <property type="term" value="C:endoplasmic reticulum membrane"/>
    <property type="evidence" value="ECO:0007669"/>
    <property type="project" value="TreeGrafter"/>
</dbReference>
<evidence type="ECO:0000256" key="4">
    <source>
        <dbReference type="ARBA" id="ARBA00022692"/>
    </source>
</evidence>
<evidence type="ECO:0000313" key="11">
    <source>
        <dbReference type="EMBL" id="CAH1395777.1"/>
    </source>
</evidence>
<feature type="transmembrane region" description="Helical" evidence="10">
    <location>
        <begin position="213"/>
        <end position="233"/>
    </location>
</feature>
<dbReference type="Proteomes" id="UP001152798">
    <property type="component" value="Chromosome 3"/>
</dbReference>
<evidence type="ECO:0000256" key="6">
    <source>
        <dbReference type="ARBA" id="ARBA00022989"/>
    </source>
</evidence>
<dbReference type="GO" id="GO:0034626">
    <property type="term" value="P:fatty acid elongation, polyunsaturated fatty acid"/>
    <property type="evidence" value="ECO:0007669"/>
    <property type="project" value="TreeGrafter"/>
</dbReference>
<dbReference type="GO" id="GO:0009922">
    <property type="term" value="F:fatty acid elongase activity"/>
    <property type="evidence" value="ECO:0007669"/>
    <property type="project" value="UniProtKB-EC"/>
</dbReference>
<evidence type="ECO:0000256" key="8">
    <source>
        <dbReference type="ARBA" id="ARBA00023136"/>
    </source>
</evidence>
<dbReference type="GO" id="GO:0030148">
    <property type="term" value="P:sphingolipid biosynthetic process"/>
    <property type="evidence" value="ECO:0007669"/>
    <property type="project" value="TreeGrafter"/>
</dbReference>
<keyword evidence="4 10" id="KW-0812">Transmembrane</keyword>